<dbReference type="Gene3D" id="1.10.1520.10">
    <property type="entry name" value="Ribonuclease III domain"/>
    <property type="match status" value="1"/>
</dbReference>
<evidence type="ECO:0000256" key="5">
    <source>
        <dbReference type="ARBA" id="ARBA00023274"/>
    </source>
</evidence>
<evidence type="ECO:0000259" key="9">
    <source>
        <dbReference type="PROSITE" id="PS50137"/>
    </source>
</evidence>
<organism evidence="11 12">
    <name type="scientific">Basidiobolus ranarum</name>
    <dbReference type="NCBI Taxonomy" id="34480"/>
    <lineage>
        <taxon>Eukaryota</taxon>
        <taxon>Fungi</taxon>
        <taxon>Fungi incertae sedis</taxon>
        <taxon>Zoopagomycota</taxon>
        <taxon>Entomophthoromycotina</taxon>
        <taxon>Basidiobolomycetes</taxon>
        <taxon>Basidiobolales</taxon>
        <taxon>Basidiobolaceae</taxon>
        <taxon>Basidiobolus</taxon>
    </lineage>
</organism>
<keyword evidence="2 8" id="KW-0694">RNA-binding</keyword>
<dbReference type="SMART" id="SM00358">
    <property type="entry name" value="DSRM"/>
    <property type="match status" value="1"/>
</dbReference>
<dbReference type="CDD" id="cd19873">
    <property type="entry name" value="DSRM_MRPL3_like"/>
    <property type="match status" value="1"/>
</dbReference>
<dbReference type="EMBL" id="JASJQH010007610">
    <property type="protein sequence ID" value="KAK9703761.1"/>
    <property type="molecule type" value="Genomic_DNA"/>
</dbReference>
<feature type="domain" description="RNase III" evidence="10">
    <location>
        <begin position="53"/>
        <end position="178"/>
    </location>
</feature>
<keyword evidence="4" id="KW-0496">Mitochondrion</keyword>
<gene>
    <name evidence="11" type="primary">mrpl3_1</name>
    <name evidence="11" type="ORF">K7432_010557</name>
</gene>
<dbReference type="Gene3D" id="3.30.160.20">
    <property type="match status" value="1"/>
</dbReference>
<dbReference type="GO" id="GO:0005840">
    <property type="term" value="C:ribosome"/>
    <property type="evidence" value="ECO:0007669"/>
    <property type="project" value="UniProtKB-KW"/>
</dbReference>
<evidence type="ECO:0000256" key="1">
    <source>
        <dbReference type="ARBA" id="ARBA00004173"/>
    </source>
</evidence>
<accession>A0ABR2VVA9</accession>
<evidence type="ECO:0000259" key="10">
    <source>
        <dbReference type="PROSITE" id="PS50142"/>
    </source>
</evidence>
<evidence type="ECO:0000256" key="7">
    <source>
        <dbReference type="ARBA" id="ARBA00035187"/>
    </source>
</evidence>
<dbReference type="PANTHER" id="PTHR11207">
    <property type="entry name" value="RIBONUCLEASE III"/>
    <property type="match status" value="1"/>
</dbReference>
<evidence type="ECO:0000256" key="2">
    <source>
        <dbReference type="ARBA" id="ARBA00022884"/>
    </source>
</evidence>
<dbReference type="PANTHER" id="PTHR11207:SF32">
    <property type="entry name" value="LARGE RIBOSOMAL SUBUNIT PROTEIN ML44"/>
    <property type="match status" value="1"/>
</dbReference>
<dbReference type="InterPro" id="IPR000999">
    <property type="entry name" value="RNase_III_dom"/>
</dbReference>
<dbReference type="SMART" id="SM00535">
    <property type="entry name" value="RIBOc"/>
    <property type="match status" value="1"/>
</dbReference>
<dbReference type="Proteomes" id="UP001479436">
    <property type="component" value="Unassembled WGS sequence"/>
</dbReference>
<evidence type="ECO:0000256" key="8">
    <source>
        <dbReference type="PROSITE-ProRule" id="PRU00266"/>
    </source>
</evidence>
<evidence type="ECO:0000256" key="4">
    <source>
        <dbReference type="ARBA" id="ARBA00023128"/>
    </source>
</evidence>
<dbReference type="InterPro" id="IPR044443">
    <property type="entry name" value="Ribosomal_mL44_DSRM_fung"/>
</dbReference>
<evidence type="ECO:0000256" key="3">
    <source>
        <dbReference type="ARBA" id="ARBA00022980"/>
    </source>
</evidence>
<dbReference type="InterPro" id="IPR014720">
    <property type="entry name" value="dsRBD_dom"/>
</dbReference>
<dbReference type="Pfam" id="PF14622">
    <property type="entry name" value="Ribonucleas_3_3"/>
    <property type="match status" value="1"/>
</dbReference>
<proteinExistence type="inferred from homology"/>
<keyword evidence="3 11" id="KW-0689">Ribosomal protein</keyword>
<evidence type="ECO:0000256" key="6">
    <source>
        <dbReference type="ARBA" id="ARBA00024034"/>
    </source>
</evidence>
<dbReference type="Pfam" id="PF22892">
    <property type="entry name" value="DSRM_MRPL44"/>
    <property type="match status" value="1"/>
</dbReference>
<dbReference type="PROSITE" id="PS50142">
    <property type="entry name" value="RNASE_3_2"/>
    <property type="match status" value="1"/>
</dbReference>
<keyword evidence="5" id="KW-0687">Ribonucleoprotein</keyword>
<keyword evidence="12" id="KW-1185">Reference proteome</keyword>
<dbReference type="CDD" id="cd00593">
    <property type="entry name" value="RIBOc"/>
    <property type="match status" value="1"/>
</dbReference>
<dbReference type="SUPFAM" id="SSF54768">
    <property type="entry name" value="dsRNA-binding domain-like"/>
    <property type="match status" value="1"/>
</dbReference>
<comment type="caution">
    <text evidence="11">The sequence shown here is derived from an EMBL/GenBank/DDBJ whole genome shotgun (WGS) entry which is preliminary data.</text>
</comment>
<evidence type="ECO:0000313" key="11">
    <source>
        <dbReference type="EMBL" id="KAK9703761.1"/>
    </source>
</evidence>
<evidence type="ECO:0000313" key="12">
    <source>
        <dbReference type="Proteomes" id="UP001479436"/>
    </source>
</evidence>
<name>A0ABR2VVA9_9FUNG</name>
<protein>
    <recommendedName>
        <fullName evidence="7">Large ribosomal subunit protein mL44</fullName>
    </recommendedName>
</protein>
<comment type="subcellular location">
    <subcellularLocation>
        <location evidence="1">Mitochondrion</location>
    </subcellularLocation>
</comment>
<dbReference type="InterPro" id="IPR036389">
    <property type="entry name" value="RNase_III_sf"/>
</dbReference>
<reference evidence="11 12" key="1">
    <citation type="submission" date="2023-04" db="EMBL/GenBank/DDBJ databases">
        <title>Genome of Basidiobolus ranarum AG-B5.</title>
        <authorList>
            <person name="Stajich J.E."/>
            <person name="Carter-House D."/>
            <person name="Gryganskyi A."/>
        </authorList>
    </citation>
    <scope>NUCLEOTIDE SEQUENCE [LARGE SCALE GENOMIC DNA]</scope>
    <source>
        <strain evidence="11 12">AG-B5</strain>
    </source>
</reference>
<dbReference type="InterPro" id="IPR044444">
    <property type="entry name" value="Ribosomal_mL44_DSRM_metazoa"/>
</dbReference>
<sequence>MNALTLLRASRTSIPRLAACASIHTSSVLLSVNKAVHSKNIYGKDVSSNSPTLQAFSARIGMKFSEPELMLQVVTHNSFNRKLPSNEKLEILGQKTLEMYVTEYLHLKYPLLPVDSFQVLLEQYTGPQTLAYVGNEMGIQHILRWKPTSQEENAQTSTNAMMAKAVSALFGAISHDKGAEATRKFVHAFILSRSVNLELVLPIPEPKRMLTALMKRLGKERPISRILKETGRHSNSPVFIVGVFSGIEKIGEGYGSSIKMAEHRAAKDALQGYYLKEVKDFDLPTNTELNNRVPYKANRLGDTPAVL</sequence>
<dbReference type="PROSITE" id="PS50137">
    <property type="entry name" value="DS_RBD"/>
    <property type="match status" value="1"/>
</dbReference>
<dbReference type="SUPFAM" id="SSF69065">
    <property type="entry name" value="RNase III domain-like"/>
    <property type="match status" value="1"/>
</dbReference>
<feature type="domain" description="DRBM" evidence="9">
    <location>
        <begin position="205"/>
        <end position="275"/>
    </location>
</feature>
<comment type="similarity">
    <text evidence="6">Belongs to the ribonuclease III family. Mitochondrion-specific ribosomal protein mL44 subfamily.</text>
</comment>